<proteinExistence type="predicted"/>
<evidence type="ECO:0000313" key="1">
    <source>
        <dbReference type="EMBL" id="KAL2722614.1"/>
    </source>
</evidence>
<name>A0ABD2APS0_VESSQ</name>
<gene>
    <name evidence="1" type="ORF">V1478_009477</name>
</gene>
<dbReference type="EMBL" id="JAUDFV010000141">
    <property type="protein sequence ID" value="KAL2722614.1"/>
    <property type="molecule type" value="Genomic_DNA"/>
</dbReference>
<organism evidence="1 2">
    <name type="scientific">Vespula squamosa</name>
    <name type="common">Southern yellow jacket</name>
    <name type="synonym">Wasp</name>
    <dbReference type="NCBI Taxonomy" id="30214"/>
    <lineage>
        <taxon>Eukaryota</taxon>
        <taxon>Metazoa</taxon>
        <taxon>Ecdysozoa</taxon>
        <taxon>Arthropoda</taxon>
        <taxon>Hexapoda</taxon>
        <taxon>Insecta</taxon>
        <taxon>Pterygota</taxon>
        <taxon>Neoptera</taxon>
        <taxon>Endopterygota</taxon>
        <taxon>Hymenoptera</taxon>
        <taxon>Apocrita</taxon>
        <taxon>Aculeata</taxon>
        <taxon>Vespoidea</taxon>
        <taxon>Vespidae</taxon>
        <taxon>Vespinae</taxon>
        <taxon>Vespula</taxon>
    </lineage>
</organism>
<sequence length="55" mass="6593">MLLIQPKDEMSKLIRVRLNENVTTRENDLKIIKEWLIKQPHLPNVDEVSMMKSYL</sequence>
<dbReference type="AlphaFoldDB" id="A0ABD2APS0"/>
<dbReference type="Proteomes" id="UP001607302">
    <property type="component" value="Unassembled WGS sequence"/>
</dbReference>
<evidence type="ECO:0000313" key="2">
    <source>
        <dbReference type="Proteomes" id="UP001607302"/>
    </source>
</evidence>
<accession>A0ABD2APS0</accession>
<protein>
    <submittedName>
        <fullName evidence="1">Alpha-tocopherol transfer protein-like</fullName>
    </submittedName>
</protein>
<reference evidence="1 2" key="1">
    <citation type="journal article" date="2024" name="Ann. Entomol. Soc. Am.">
        <title>Genomic analyses of the southern and eastern yellowjacket wasps (Hymenoptera: Vespidae) reveal evolutionary signatures of social life.</title>
        <authorList>
            <person name="Catto M.A."/>
            <person name="Caine P.B."/>
            <person name="Orr S.E."/>
            <person name="Hunt B.G."/>
            <person name="Goodisman M.A.D."/>
        </authorList>
    </citation>
    <scope>NUCLEOTIDE SEQUENCE [LARGE SCALE GENOMIC DNA]</scope>
    <source>
        <strain evidence="1">233</strain>
        <tissue evidence="1">Head and thorax</tissue>
    </source>
</reference>
<comment type="caution">
    <text evidence="1">The sequence shown here is derived from an EMBL/GenBank/DDBJ whole genome shotgun (WGS) entry which is preliminary data.</text>
</comment>
<keyword evidence="2" id="KW-1185">Reference proteome</keyword>